<evidence type="ECO:0000313" key="2">
    <source>
        <dbReference type="Proteomes" id="UP000443582"/>
    </source>
</evidence>
<dbReference type="RefSeq" id="WP_115362817.1">
    <property type="nucleotide sequence ID" value="NZ_QDKL01000003.1"/>
</dbReference>
<dbReference type="Proteomes" id="UP000443582">
    <property type="component" value="Unassembled WGS sequence"/>
</dbReference>
<dbReference type="EMBL" id="QDKL01000003">
    <property type="protein sequence ID" value="RZF20717.1"/>
    <property type="molecule type" value="Genomic_DNA"/>
</dbReference>
<protein>
    <recommendedName>
        <fullName evidence="3">Alpha/beta hydrolase</fullName>
    </recommendedName>
</protein>
<accession>A0ABY0ICN4</accession>
<comment type="caution">
    <text evidence="1">The sequence shown here is derived from an EMBL/GenBank/DDBJ whole genome shotgun (WGS) entry which is preliminary data.</text>
</comment>
<reference evidence="2" key="1">
    <citation type="journal article" date="2019" name="Int. J. Syst. Evol. Microbiol.">
        <title>Halobacteriovorax valvorus sp. nov., a novel prokaryotic predator isolated from coastal seawater of China.</title>
        <authorList>
            <person name="Chen M.-X."/>
        </authorList>
    </citation>
    <scope>NUCLEOTIDE SEQUENCE [LARGE SCALE GENOMIC DNA]</scope>
    <source>
        <strain evidence="2">BL9</strain>
    </source>
</reference>
<evidence type="ECO:0000313" key="1">
    <source>
        <dbReference type="EMBL" id="RZF20717.1"/>
    </source>
</evidence>
<sequence length="204" mass="23256">MTSNQKNYPNIVFFPGLNQAPGSFIFSNPNVKYISLSFNKKARPNLKEDCERIKEVFKTNPTAHIVAHSLSALLIEWLIQHDVIEVGDRKITYVAPAFIPRNKLAKLVGKVAKGPAAILPIPSLAPIKTRVRSYVSLGVYREIILLNEKIELKKCLRKVVVDKKDEMLNVKFLGKLPNIEMVRENRFPHHRAYDSLKRIIDQTS</sequence>
<evidence type="ECO:0008006" key="3">
    <source>
        <dbReference type="Google" id="ProtNLM"/>
    </source>
</evidence>
<name>A0ABY0ICN4_9BACT</name>
<keyword evidence="2" id="KW-1185">Reference proteome</keyword>
<gene>
    <name evidence="1" type="ORF">DAY19_12080</name>
</gene>
<organism evidence="1 2">
    <name type="scientific">Halobacteriovorax vibrionivorans</name>
    <dbReference type="NCBI Taxonomy" id="2152716"/>
    <lineage>
        <taxon>Bacteria</taxon>
        <taxon>Pseudomonadati</taxon>
        <taxon>Bdellovibrionota</taxon>
        <taxon>Bacteriovoracia</taxon>
        <taxon>Bacteriovoracales</taxon>
        <taxon>Halobacteriovoraceae</taxon>
        <taxon>Halobacteriovorax</taxon>
    </lineage>
</organism>
<proteinExistence type="predicted"/>